<dbReference type="Proteomes" id="UP000316096">
    <property type="component" value="Unassembled WGS sequence"/>
</dbReference>
<feature type="transmembrane region" description="Helical" evidence="2">
    <location>
        <begin position="31"/>
        <end position="50"/>
    </location>
</feature>
<keyword evidence="2" id="KW-0472">Membrane</keyword>
<keyword evidence="4" id="KW-1185">Reference proteome</keyword>
<reference evidence="3 4" key="1">
    <citation type="submission" date="2019-06" db="EMBL/GenBank/DDBJ databases">
        <title>Sequencing the genomes of 1000 actinobacteria strains.</title>
        <authorList>
            <person name="Klenk H.-P."/>
        </authorList>
    </citation>
    <scope>NUCLEOTIDE SEQUENCE [LARGE SCALE GENOMIC DNA]</scope>
    <source>
        <strain evidence="3 4">DSM 102200</strain>
    </source>
</reference>
<dbReference type="AlphaFoldDB" id="A0A543CSU9"/>
<organism evidence="3 4">
    <name type="scientific">Actinoallomurus bryophytorum</name>
    <dbReference type="NCBI Taxonomy" id="1490222"/>
    <lineage>
        <taxon>Bacteria</taxon>
        <taxon>Bacillati</taxon>
        <taxon>Actinomycetota</taxon>
        <taxon>Actinomycetes</taxon>
        <taxon>Streptosporangiales</taxon>
        <taxon>Thermomonosporaceae</taxon>
        <taxon>Actinoallomurus</taxon>
    </lineage>
</organism>
<accession>A0A543CSU9</accession>
<keyword evidence="2" id="KW-0812">Transmembrane</keyword>
<feature type="compositionally biased region" description="Pro residues" evidence="1">
    <location>
        <begin position="11"/>
        <end position="23"/>
    </location>
</feature>
<evidence type="ECO:0000256" key="1">
    <source>
        <dbReference type="SAM" id="MobiDB-lite"/>
    </source>
</evidence>
<name>A0A543CSU9_9ACTN</name>
<evidence type="ECO:0000256" key="2">
    <source>
        <dbReference type="SAM" id="Phobius"/>
    </source>
</evidence>
<evidence type="ECO:0000313" key="3">
    <source>
        <dbReference type="EMBL" id="TQM00182.1"/>
    </source>
</evidence>
<dbReference type="EMBL" id="VFOZ01000001">
    <property type="protein sequence ID" value="TQM00182.1"/>
    <property type="molecule type" value="Genomic_DNA"/>
</dbReference>
<sequence length="135" mass="13881">MSEPQQYGAVPPQPGPAFTPPPPQKRRGRRIIALVVLALIVVGIVVAALASSGSNPDSAAVNDCVTKPNNDSIKVVGCTSGDAALKVVGKVENKTQADVSLDSAGICKPFPTATSVYWKGKIGKAGYVLCLAPLK</sequence>
<comment type="caution">
    <text evidence="3">The sequence shown here is derived from an EMBL/GenBank/DDBJ whole genome shotgun (WGS) entry which is preliminary data.</text>
</comment>
<gene>
    <name evidence="3" type="ORF">FB559_5889</name>
</gene>
<evidence type="ECO:0000313" key="4">
    <source>
        <dbReference type="Proteomes" id="UP000316096"/>
    </source>
</evidence>
<proteinExistence type="predicted"/>
<feature type="region of interest" description="Disordered" evidence="1">
    <location>
        <begin position="1"/>
        <end position="25"/>
    </location>
</feature>
<keyword evidence="2" id="KW-1133">Transmembrane helix</keyword>
<protein>
    <submittedName>
        <fullName evidence="3">Uncharacterized protein</fullName>
    </submittedName>
</protein>